<keyword evidence="2" id="KW-1185">Reference proteome</keyword>
<evidence type="ECO:0000313" key="1">
    <source>
        <dbReference type="EMBL" id="ELQ75050.1"/>
    </source>
</evidence>
<dbReference type="VEuPathDB" id="MicrosporidiaDB:THOM_2030"/>
<reference evidence="1 2" key="1">
    <citation type="journal article" date="2012" name="PLoS Pathog.">
        <title>The genome of the obligate intracellular parasite Trachipleistophora hominis: new insights into microsporidian genome dynamics and reductive evolution.</title>
        <authorList>
            <person name="Heinz E."/>
            <person name="Williams T.A."/>
            <person name="Nakjang S."/>
            <person name="Noel C.J."/>
            <person name="Swan D.C."/>
            <person name="Goldberg A.V."/>
            <person name="Harris S.R."/>
            <person name="Weinmaier T."/>
            <person name="Markert S."/>
            <person name="Becher D."/>
            <person name="Bernhardt J."/>
            <person name="Dagan T."/>
            <person name="Hacker C."/>
            <person name="Lucocq J.M."/>
            <person name="Schweder T."/>
            <person name="Rattei T."/>
            <person name="Hall N."/>
            <person name="Hirt R.P."/>
            <person name="Embley T.M."/>
        </authorList>
    </citation>
    <scope>NUCLEOTIDE SEQUENCE [LARGE SCALE GENOMIC DNA]</scope>
</reference>
<dbReference type="AlphaFoldDB" id="L7JUQ4"/>
<accession>L7JUQ4</accession>
<dbReference type="OrthoDB" id="10425261at2759"/>
<proteinExistence type="predicted"/>
<dbReference type="EMBL" id="JH993997">
    <property type="protein sequence ID" value="ELQ75050.1"/>
    <property type="molecule type" value="Genomic_DNA"/>
</dbReference>
<dbReference type="InParanoid" id="L7JUQ4"/>
<dbReference type="Proteomes" id="UP000011185">
    <property type="component" value="Unassembled WGS sequence"/>
</dbReference>
<protein>
    <submittedName>
        <fullName evidence="1">Uncharacterized protein</fullName>
    </submittedName>
</protein>
<gene>
    <name evidence="1" type="ORF">THOM_2030</name>
</gene>
<name>L7JUQ4_TRAHO</name>
<evidence type="ECO:0000313" key="2">
    <source>
        <dbReference type="Proteomes" id="UP000011185"/>
    </source>
</evidence>
<dbReference type="HOGENOM" id="CLU_1310880_0_0_1"/>
<sequence length="210" mass="24891">MTILYSCLVNGENCLLILPLREHGNKLFENDIKINEKLRNRIYFRKLFIDVMLSYSKEQNVLHYVPYDNLKRKKLFFSSYLTKMDQHRRDNSKYLLHSAIEFTNCVFQPSFFTKDSEFIMFCILNKSYIDIEIYQCTDEELVLNFYGSFYFKDELAIEYFSYTMDSLAEKVDASQIDEMIGNVIANGEKISMSLNNERNSYCIAIPPLQH</sequence>
<organism evidence="1 2">
    <name type="scientific">Trachipleistophora hominis</name>
    <name type="common">Microsporidian parasite</name>
    <dbReference type="NCBI Taxonomy" id="72359"/>
    <lineage>
        <taxon>Eukaryota</taxon>
        <taxon>Fungi</taxon>
        <taxon>Fungi incertae sedis</taxon>
        <taxon>Microsporidia</taxon>
        <taxon>Pleistophoridae</taxon>
        <taxon>Trachipleistophora</taxon>
    </lineage>
</organism>
<dbReference type="OMA" id="QNIERSY"/>